<evidence type="ECO:0000259" key="4">
    <source>
        <dbReference type="PROSITE" id="PS51635"/>
    </source>
</evidence>
<keyword evidence="3" id="KW-1133">Transmembrane helix</keyword>
<dbReference type="Pfam" id="PF01734">
    <property type="entry name" value="Patatin"/>
    <property type="match status" value="1"/>
</dbReference>
<name>A0A0C3AUP5_SERVB</name>
<dbReference type="PANTHER" id="PTHR46082:SF6">
    <property type="entry name" value="AAA+ ATPASE DOMAIN-CONTAINING PROTEIN-RELATED"/>
    <property type="match status" value="1"/>
</dbReference>
<dbReference type="GO" id="GO:0046486">
    <property type="term" value="P:glycerolipid metabolic process"/>
    <property type="evidence" value="ECO:0007669"/>
    <property type="project" value="UniProtKB-ARBA"/>
</dbReference>
<accession>A0A0C3AUP5</accession>
<dbReference type="PANTHER" id="PTHR46082">
    <property type="entry name" value="ATP/GTP-BINDING PROTEIN-RELATED"/>
    <property type="match status" value="1"/>
</dbReference>
<comment type="caution">
    <text evidence="2">Lacks conserved residue(s) required for the propagation of feature annotation.</text>
</comment>
<reference evidence="5 6" key="1">
    <citation type="submission" date="2014-04" db="EMBL/GenBank/DDBJ databases">
        <authorList>
            <consortium name="DOE Joint Genome Institute"/>
            <person name="Kuo A."/>
            <person name="Zuccaro A."/>
            <person name="Kohler A."/>
            <person name="Nagy L.G."/>
            <person name="Floudas D."/>
            <person name="Copeland A."/>
            <person name="Barry K.W."/>
            <person name="Cichocki N."/>
            <person name="Veneault-Fourrey C."/>
            <person name="LaButti K."/>
            <person name="Lindquist E.A."/>
            <person name="Lipzen A."/>
            <person name="Lundell T."/>
            <person name="Morin E."/>
            <person name="Murat C."/>
            <person name="Sun H."/>
            <person name="Tunlid A."/>
            <person name="Henrissat B."/>
            <person name="Grigoriev I.V."/>
            <person name="Hibbett D.S."/>
            <person name="Martin F."/>
            <person name="Nordberg H.P."/>
            <person name="Cantor M.N."/>
            <person name="Hua S.X."/>
        </authorList>
    </citation>
    <scope>NUCLEOTIDE SEQUENCE [LARGE SCALE GENOMIC DNA]</scope>
    <source>
        <strain evidence="5 6">MAFF 305830</strain>
    </source>
</reference>
<dbReference type="InterPro" id="IPR053137">
    <property type="entry name" value="NLR-like"/>
</dbReference>
<dbReference type="Gene3D" id="3.40.50.300">
    <property type="entry name" value="P-loop containing nucleotide triphosphate hydrolases"/>
    <property type="match status" value="1"/>
</dbReference>
<dbReference type="SUPFAM" id="SSF48452">
    <property type="entry name" value="TPR-like"/>
    <property type="match status" value="3"/>
</dbReference>
<dbReference type="SUPFAM" id="SSF52151">
    <property type="entry name" value="FabD/lysophospholipase-like"/>
    <property type="match status" value="1"/>
</dbReference>
<keyword evidence="1" id="KW-0443">Lipid metabolism</keyword>
<sequence>MGFIAPEGTGVRILVLDGGDTRCLSQLIVLDELMTRLKHDLKRDVRPCEYFHLITGVGAAGVVAILLGVLPLSVDKAIEAFGRICERVFPTGTCSDTMRSAKLADAIRNLLDELRIPPTTRLQDSLGINAGCRTSICYSTLAVNGCRMFRNYQSRHASYNPTIIEAAQASWATPGLFTPVTVGVPPTQEQLLSAVNGFNNPTLQAISEAQEVLGKDQMISSILSLGNIKTGTYSTSPMEVAIRAAQETEETAENLQRRFGTLGIYFRFSVGHVIEKEYVNLEAHFDAITAHTREYLSGDTTDRSFDSYIKVSHQTSAISLDRILRSRAGGSKSSQGLPPLSAFFIMRAHPMKEITAALARGPQDGPAMVIVTGLGGTGKTQISLKYAYENDDAYDHILFVDASSTESLEKTAIARIKSIDRQLHPLDWDEARDLLENPTGNLTRNWLMIMDNADDAQVDLGNYIPRCEHGSVLITSRNVALGDLDPDGHVPLDVMSREEAIEALLSAALGPMAPTPLKPSKLQKPRSVPRTEKDYECAALIVEELGYLPLAVIQAACYIKKHKCLHDYPNLLKTSRNSILRWPASIQRDKLNYAHSTYAAFDTTLGALSARALQLLGIISFVHFSDFPRSLIAVAASTGFGYQRYDLISRDANHQFTISLLHDIFCPRKRWDQVELDILLEELQTYSLVTLVPVSGVITLRFHPLLHGWANDRLSDSERGSFRAAAIRLLACGTHEDNEDLWSFLSPHIERFSLTTEDLHVNDRAALAEVLISNGQTSKVLTIWQEIYLVTEAAHGKEDIRTTRAALELANAYGNQDDWDRMISMEREIVRIRTSSLGSDDLETLQAMANLARSCKMEDELVKEAEDLEVQILRVRKKELGPNHRDIADALCDLATTRMQQGSYDEAQSLLTEASTMLTALLGKTHVATIKAMRQRAKCYKRSGDRSKEIQVKQEIIDLMRTVHGDAHTSTLKAMAKVAKAYHEQGQYQESEKMWRRIADGNREILGSQHEETLTALQWLAHSLFNLERFSESAILWKEVAAAKQAIFGAHHAETLDAMEWVADAYLKQDRYTEAEKLAQEIVADRQATDGEDQRPPLEALDILVHSTYHQGRLEEAKELWTRIFKFKGELLGEDHEQTLGALCWLGIVNSDLGQRAEAEACFKAVLAKRRALLGNQNISTVEVLDQLAHVVYNGDKYAEAEELWREIVIAKRNLLGEQHEETIGAMFWVGFALDSQEKYAETETIWREVVTMRRVTLGEHHSSTLEAQFWLGFLFQKQGRYNESESMFKEVVAGRQATLGDQHEATLQARSFLTQTQEAMAEESSQQEH</sequence>
<dbReference type="InterPro" id="IPR002641">
    <property type="entry name" value="PNPLA_dom"/>
</dbReference>
<dbReference type="Pfam" id="PF13424">
    <property type="entry name" value="TPR_12"/>
    <property type="match status" value="1"/>
</dbReference>
<dbReference type="STRING" id="933852.A0A0C3AUP5"/>
<protein>
    <recommendedName>
        <fullName evidence="4">PNPLA domain-containing protein</fullName>
    </recommendedName>
</protein>
<keyword evidence="3" id="KW-0812">Transmembrane</keyword>
<dbReference type="HOGENOM" id="CLU_000288_125_6_1"/>
<dbReference type="InterPro" id="IPR016035">
    <property type="entry name" value="Acyl_Trfase/lysoPLipase"/>
</dbReference>
<evidence type="ECO:0000256" key="2">
    <source>
        <dbReference type="PROSITE-ProRule" id="PRU01161"/>
    </source>
</evidence>
<dbReference type="OrthoDB" id="3259098at2759"/>
<dbReference type="InterPro" id="IPR027417">
    <property type="entry name" value="P-loop_NTPase"/>
</dbReference>
<dbReference type="Gene3D" id="1.25.40.10">
    <property type="entry name" value="Tetratricopeptide repeat domain"/>
    <property type="match status" value="3"/>
</dbReference>
<evidence type="ECO:0000313" key="5">
    <source>
        <dbReference type="EMBL" id="KIM23754.1"/>
    </source>
</evidence>
<dbReference type="SMART" id="SM00028">
    <property type="entry name" value="TPR"/>
    <property type="match status" value="6"/>
</dbReference>
<evidence type="ECO:0000256" key="3">
    <source>
        <dbReference type="SAM" id="Phobius"/>
    </source>
</evidence>
<evidence type="ECO:0000313" key="6">
    <source>
        <dbReference type="Proteomes" id="UP000054097"/>
    </source>
</evidence>
<dbReference type="InterPro" id="IPR011990">
    <property type="entry name" value="TPR-like_helical_dom_sf"/>
</dbReference>
<dbReference type="InterPro" id="IPR019734">
    <property type="entry name" value="TPR_rpt"/>
</dbReference>
<organism evidence="5 6">
    <name type="scientific">Serendipita vermifera MAFF 305830</name>
    <dbReference type="NCBI Taxonomy" id="933852"/>
    <lineage>
        <taxon>Eukaryota</taxon>
        <taxon>Fungi</taxon>
        <taxon>Dikarya</taxon>
        <taxon>Basidiomycota</taxon>
        <taxon>Agaricomycotina</taxon>
        <taxon>Agaricomycetes</taxon>
        <taxon>Sebacinales</taxon>
        <taxon>Serendipitaceae</taxon>
        <taxon>Serendipita</taxon>
    </lineage>
</organism>
<feature type="transmembrane region" description="Helical" evidence="3">
    <location>
        <begin position="50"/>
        <end position="74"/>
    </location>
</feature>
<dbReference type="PROSITE" id="PS51635">
    <property type="entry name" value="PNPLA"/>
    <property type="match status" value="1"/>
</dbReference>
<proteinExistence type="predicted"/>
<dbReference type="Proteomes" id="UP000054097">
    <property type="component" value="Unassembled WGS sequence"/>
</dbReference>
<dbReference type="EMBL" id="KN824332">
    <property type="protein sequence ID" value="KIM23754.1"/>
    <property type="molecule type" value="Genomic_DNA"/>
</dbReference>
<evidence type="ECO:0000256" key="1">
    <source>
        <dbReference type="ARBA" id="ARBA00023098"/>
    </source>
</evidence>
<gene>
    <name evidence="5" type="ORF">M408DRAFT_27584</name>
</gene>
<dbReference type="Pfam" id="PF13374">
    <property type="entry name" value="TPR_10"/>
    <property type="match status" value="5"/>
</dbReference>
<feature type="domain" description="PNPLA" evidence="4">
    <location>
        <begin position="14"/>
        <end position="206"/>
    </location>
</feature>
<reference evidence="6" key="2">
    <citation type="submission" date="2015-01" db="EMBL/GenBank/DDBJ databases">
        <title>Evolutionary Origins and Diversification of the Mycorrhizal Mutualists.</title>
        <authorList>
            <consortium name="DOE Joint Genome Institute"/>
            <consortium name="Mycorrhizal Genomics Consortium"/>
            <person name="Kohler A."/>
            <person name="Kuo A."/>
            <person name="Nagy L.G."/>
            <person name="Floudas D."/>
            <person name="Copeland A."/>
            <person name="Barry K.W."/>
            <person name="Cichocki N."/>
            <person name="Veneault-Fourrey C."/>
            <person name="LaButti K."/>
            <person name="Lindquist E.A."/>
            <person name="Lipzen A."/>
            <person name="Lundell T."/>
            <person name="Morin E."/>
            <person name="Murat C."/>
            <person name="Riley R."/>
            <person name="Ohm R."/>
            <person name="Sun H."/>
            <person name="Tunlid A."/>
            <person name="Henrissat B."/>
            <person name="Grigoriev I.V."/>
            <person name="Hibbett D.S."/>
            <person name="Martin F."/>
        </authorList>
    </citation>
    <scope>NUCLEOTIDE SEQUENCE [LARGE SCALE GENOMIC DNA]</scope>
    <source>
        <strain evidence="6">MAFF 305830</strain>
    </source>
</reference>
<dbReference type="SUPFAM" id="SSF52540">
    <property type="entry name" value="P-loop containing nucleoside triphosphate hydrolases"/>
    <property type="match status" value="1"/>
</dbReference>
<keyword evidence="6" id="KW-1185">Reference proteome</keyword>
<keyword evidence="3" id="KW-0472">Membrane</keyword>
<dbReference type="Gene3D" id="3.40.1090.10">
    <property type="entry name" value="Cytosolic phospholipase A2 catalytic domain"/>
    <property type="match status" value="1"/>
</dbReference>